<dbReference type="GO" id="GO:0030246">
    <property type="term" value="F:carbohydrate binding"/>
    <property type="evidence" value="ECO:0007669"/>
    <property type="project" value="InterPro"/>
</dbReference>
<dbReference type="InterPro" id="IPR002105">
    <property type="entry name" value="Dockerin_1_rpt"/>
</dbReference>
<dbReference type="Gene3D" id="2.60.120.260">
    <property type="entry name" value="Galactose-binding domain-like"/>
    <property type="match status" value="1"/>
</dbReference>
<gene>
    <name evidence="14" type="primary">cel5A</name>
    <name evidence="15" type="ORF">B9R14_06440</name>
    <name evidence="14" type="ORF">HVS_12420</name>
</gene>
<keyword evidence="5" id="KW-0136">Cellulose degradation</keyword>
<evidence type="ECO:0000256" key="5">
    <source>
        <dbReference type="ARBA" id="ARBA00023001"/>
    </source>
</evidence>
<comment type="similarity">
    <text evidence="9">Belongs to the glycosyl hydrolase 5 (cellulase A) family.</text>
</comment>
<evidence type="ECO:0000256" key="3">
    <source>
        <dbReference type="ARBA" id="ARBA00022729"/>
    </source>
</evidence>
<dbReference type="Pfam" id="PF00150">
    <property type="entry name" value="Cellulase"/>
    <property type="match status" value="1"/>
</dbReference>
<dbReference type="InterPro" id="IPR001547">
    <property type="entry name" value="Glyco_hydro_5"/>
</dbReference>
<dbReference type="OrthoDB" id="154460at2"/>
<evidence type="ECO:0000256" key="9">
    <source>
        <dbReference type="RuleBase" id="RU361153"/>
    </source>
</evidence>
<organism evidence="14 16">
    <name type="scientific">Acetivibrio saccincola</name>
    <dbReference type="NCBI Taxonomy" id="1677857"/>
    <lineage>
        <taxon>Bacteria</taxon>
        <taxon>Bacillati</taxon>
        <taxon>Bacillota</taxon>
        <taxon>Clostridia</taxon>
        <taxon>Eubacteriales</taxon>
        <taxon>Oscillospiraceae</taxon>
        <taxon>Acetivibrio</taxon>
    </lineage>
</organism>
<dbReference type="SUPFAM" id="SSF49785">
    <property type="entry name" value="Galactose-binding domain-like"/>
    <property type="match status" value="1"/>
</dbReference>
<evidence type="ECO:0000256" key="11">
    <source>
        <dbReference type="SAM" id="SignalP"/>
    </source>
</evidence>
<protein>
    <recommendedName>
        <fullName evidence="2">cellulase</fullName>
        <ecNumber evidence="2">3.2.1.4</ecNumber>
    </recommendedName>
</protein>
<evidence type="ECO:0000256" key="6">
    <source>
        <dbReference type="ARBA" id="ARBA00023277"/>
    </source>
</evidence>
<keyword evidence="6" id="KW-0119">Carbohydrate metabolism</keyword>
<dbReference type="PANTHER" id="PTHR34142:SF1">
    <property type="entry name" value="GLYCOSIDE HYDROLASE FAMILY 5 DOMAIN-CONTAINING PROTEIN"/>
    <property type="match status" value="1"/>
</dbReference>
<dbReference type="Pfam" id="PF00404">
    <property type="entry name" value="Dockerin_1"/>
    <property type="match status" value="1"/>
</dbReference>
<feature type="compositionally biased region" description="Pro residues" evidence="10">
    <location>
        <begin position="338"/>
        <end position="367"/>
    </location>
</feature>
<proteinExistence type="inferred from homology"/>
<dbReference type="InterPro" id="IPR036439">
    <property type="entry name" value="Dockerin_dom_sf"/>
</dbReference>
<evidence type="ECO:0000256" key="8">
    <source>
        <dbReference type="ARBA" id="ARBA00023326"/>
    </source>
</evidence>
<reference evidence="14 16" key="1">
    <citation type="submission" date="2017-12" db="EMBL/GenBank/DDBJ databases">
        <title>Complete genome sequence of Herbivorax saccincola GGR1, a novel Cellulosome-producing hydrolytic bacterium in a thermophilic biogas plant, established by Illumina and Nanopore MinION sequencing.</title>
        <authorList>
            <person name="Pechtl A."/>
            <person name="Ruckert C."/>
            <person name="Koeck D.E."/>
            <person name="Maus I."/>
            <person name="Winkler A."/>
            <person name="Kalinowski J."/>
            <person name="Puhler A."/>
            <person name="Schwarz W.W."/>
            <person name="Zverlov V.V."/>
            <person name="Schluter A."/>
            <person name="Liebl W."/>
        </authorList>
    </citation>
    <scope>NUCLEOTIDE SEQUENCE [LARGE SCALE GENOMIC DNA]</scope>
    <source>
        <strain evidence="14">GGR1</strain>
        <strain evidence="16">SR1</strain>
    </source>
</reference>
<evidence type="ECO:0000259" key="12">
    <source>
        <dbReference type="PROSITE" id="PS51175"/>
    </source>
</evidence>
<evidence type="ECO:0000256" key="1">
    <source>
        <dbReference type="ARBA" id="ARBA00000966"/>
    </source>
</evidence>
<feature type="region of interest" description="Disordered" evidence="10">
    <location>
        <begin position="333"/>
        <end position="371"/>
    </location>
</feature>
<keyword evidence="7 9" id="KW-0326">Glycosidase</keyword>
<dbReference type="EMBL" id="NEMB01000003">
    <property type="protein sequence ID" value="PQQ66425.1"/>
    <property type="molecule type" value="Genomic_DNA"/>
</dbReference>
<dbReference type="Gene3D" id="3.20.20.80">
    <property type="entry name" value="Glycosidases"/>
    <property type="match status" value="1"/>
</dbReference>
<dbReference type="KEGG" id="hsc:HVS_12420"/>
<dbReference type="CDD" id="cd04080">
    <property type="entry name" value="CBM6_cellulase-like"/>
    <property type="match status" value="1"/>
</dbReference>
<keyword evidence="3 11" id="KW-0732">Signal</keyword>
<dbReference type="InterPro" id="IPR008979">
    <property type="entry name" value="Galactose-bd-like_sf"/>
</dbReference>
<dbReference type="GO" id="GO:0030245">
    <property type="term" value="P:cellulose catabolic process"/>
    <property type="evidence" value="ECO:0007669"/>
    <property type="project" value="UniProtKB-KW"/>
</dbReference>
<evidence type="ECO:0000256" key="2">
    <source>
        <dbReference type="ARBA" id="ARBA00012601"/>
    </source>
</evidence>
<dbReference type="SUPFAM" id="SSF51445">
    <property type="entry name" value="(Trans)glycosidases"/>
    <property type="match status" value="1"/>
</dbReference>
<dbReference type="InterPro" id="IPR017853">
    <property type="entry name" value="GH"/>
</dbReference>
<dbReference type="CDD" id="cd14256">
    <property type="entry name" value="Dockerin_I"/>
    <property type="match status" value="1"/>
</dbReference>
<dbReference type="PANTHER" id="PTHR34142">
    <property type="entry name" value="ENDO-BETA-1,4-GLUCANASE A"/>
    <property type="match status" value="1"/>
</dbReference>
<evidence type="ECO:0000256" key="10">
    <source>
        <dbReference type="SAM" id="MobiDB-lite"/>
    </source>
</evidence>
<dbReference type="EMBL" id="CP025197">
    <property type="protein sequence ID" value="AUG58357.1"/>
    <property type="molecule type" value="Genomic_DNA"/>
</dbReference>
<evidence type="ECO:0000259" key="13">
    <source>
        <dbReference type="PROSITE" id="PS51766"/>
    </source>
</evidence>
<evidence type="ECO:0000313" key="14">
    <source>
        <dbReference type="EMBL" id="AUG58357.1"/>
    </source>
</evidence>
<name>A0A2K9E3P7_9FIRM</name>
<dbReference type="Pfam" id="PF03422">
    <property type="entry name" value="CBM_6"/>
    <property type="match status" value="1"/>
</dbReference>
<dbReference type="SUPFAM" id="SSF63446">
    <property type="entry name" value="Type I dockerin domain"/>
    <property type="match status" value="1"/>
</dbReference>
<feature type="domain" description="CBM6" evidence="12">
    <location>
        <begin position="375"/>
        <end position="492"/>
    </location>
</feature>
<dbReference type="InterPro" id="IPR005084">
    <property type="entry name" value="CBM6"/>
</dbReference>
<evidence type="ECO:0000256" key="7">
    <source>
        <dbReference type="ARBA" id="ARBA00023295"/>
    </source>
</evidence>
<dbReference type="Gene3D" id="1.10.1330.10">
    <property type="entry name" value="Dockerin domain"/>
    <property type="match status" value="1"/>
</dbReference>
<reference evidence="15 17" key="2">
    <citation type="journal article" date="2018" name="Syst. Appl. Microbiol.">
        <title>Characterization and high-quality draft genome sequence of Herbivorax saccincola A7, an anaerobic, alkaliphilic, thermophilic, cellulolytic, and xylanolytic bacterium.</title>
        <authorList>
            <person name="Aikawa S."/>
            <person name="Baramee S."/>
            <person name="Sermsathanaswadi J."/>
            <person name="Thianheng P."/>
            <person name="Tachaapaikoon C."/>
            <person name="Shikata A."/>
            <person name="Waeonukul R."/>
            <person name="Pason P."/>
            <person name="Ratanakhanokchai K."/>
            <person name="Kosugi A."/>
        </authorList>
    </citation>
    <scope>NUCLEOTIDE SEQUENCE [LARGE SCALE GENOMIC DNA]</scope>
    <source>
        <strain evidence="15 17">A7</strain>
    </source>
</reference>
<dbReference type="SMART" id="SM00606">
    <property type="entry name" value="CBD_IV"/>
    <property type="match status" value="1"/>
</dbReference>
<dbReference type="GO" id="GO:0008810">
    <property type="term" value="F:cellulase activity"/>
    <property type="evidence" value="ECO:0007669"/>
    <property type="project" value="UniProtKB-EC"/>
</dbReference>
<dbReference type="PROSITE" id="PS51175">
    <property type="entry name" value="CBM6"/>
    <property type="match status" value="1"/>
</dbReference>
<dbReference type="InterPro" id="IPR018247">
    <property type="entry name" value="EF_Hand_1_Ca_BS"/>
</dbReference>
<dbReference type="AlphaFoldDB" id="A0A2K9E3P7"/>
<feature type="signal peptide" evidence="11">
    <location>
        <begin position="1"/>
        <end position="27"/>
    </location>
</feature>
<dbReference type="InterPro" id="IPR016134">
    <property type="entry name" value="Dockerin_dom"/>
</dbReference>
<dbReference type="PROSITE" id="PS51766">
    <property type="entry name" value="DOCKERIN"/>
    <property type="match status" value="1"/>
</dbReference>
<evidence type="ECO:0000313" key="15">
    <source>
        <dbReference type="EMBL" id="PQQ66425.1"/>
    </source>
</evidence>
<dbReference type="InterPro" id="IPR006584">
    <property type="entry name" value="Cellulose-bd_IV"/>
</dbReference>
<evidence type="ECO:0000313" key="16">
    <source>
        <dbReference type="Proteomes" id="UP000233534"/>
    </source>
</evidence>
<keyword evidence="16" id="KW-1185">Reference proteome</keyword>
<feature type="chain" id="PRO_5038299454" description="cellulase" evidence="11">
    <location>
        <begin position="28"/>
        <end position="567"/>
    </location>
</feature>
<dbReference type="InterPro" id="IPR018087">
    <property type="entry name" value="Glyco_hydro_5_CS"/>
</dbReference>
<dbReference type="PROSITE" id="PS00659">
    <property type="entry name" value="GLYCOSYL_HYDROL_F5"/>
    <property type="match status" value="1"/>
</dbReference>
<evidence type="ECO:0000313" key="17">
    <source>
        <dbReference type="Proteomes" id="UP000239720"/>
    </source>
</evidence>
<dbReference type="Proteomes" id="UP000233534">
    <property type="component" value="Chromosome"/>
</dbReference>
<dbReference type="EC" id="3.2.1.4" evidence="2"/>
<keyword evidence="8" id="KW-0624">Polysaccharide degradation</keyword>
<dbReference type="RefSeq" id="WP_101302767.1">
    <property type="nucleotide sequence ID" value="NZ_CP025197.1"/>
</dbReference>
<evidence type="ECO:0000256" key="4">
    <source>
        <dbReference type="ARBA" id="ARBA00022801"/>
    </source>
</evidence>
<dbReference type="PROSITE" id="PS00018">
    <property type="entry name" value="EF_HAND_1"/>
    <property type="match status" value="1"/>
</dbReference>
<accession>A0A2K9E3P7</accession>
<feature type="domain" description="Dockerin" evidence="13">
    <location>
        <begin position="499"/>
        <end position="567"/>
    </location>
</feature>
<comment type="catalytic activity">
    <reaction evidence="1">
        <text>Endohydrolysis of (1-&gt;4)-beta-D-glucosidic linkages in cellulose, lichenin and cereal beta-D-glucans.</text>
        <dbReference type="EC" id="3.2.1.4"/>
    </reaction>
</comment>
<dbReference type="Proteomes" id="UP000239720">
    <property type="component" value="Unassembled WGS sequence"/>
</dbReference>
<sequence length="567" mass="63109">MFFFKRSKFFKSLFLIVFLSVVASVFTATPGSASSDFVATHGQLQVIGNQLCNQYGQPIQLRGMSSHGLQWYPQFVNYNSLKTLKEDWGMTVFRAAMYTDSKGYIHNPSVKNKVIEAVEICIDLGIYVIIDWHILEDGDPNIYKNQAKDFFNEMSSRFGQYPNVIYEICNEPNGWGVSWNGQIKPYAEEIIPVIRANDPDGIVLVGTSMWSQDIHHAADNPLNFDNIMYTLHFYSGTHGHDLRSRIDYAMNKNAAIFVSEWGTSDATGDGGPFIPQAQEWINYLNERNISWVNWSLCDKAEASAALNPGANPNGGWNDSELSQSGRFVKSVMRQNYNPPIPPSPTTTPTTPPTSPTPPIPTDSPIPQLPKSRIPGVIEAENYDSMSGIELEPCTEGGQNVGYIDVGDWLSYVVLIQRSGTYKVEFRVASESDSGKFSLRSDNNVLTTVTVPNTGGWQNWTTISSEVYLDAGIQTIRLYADGELFNINWMSFELKDSPTGNYTLGDINNDGYIDSSDYTLMSRYILEIVKTFPFPEGELAADINGDGIIDSADAILLSRYLLGVISTL</sequence>
<keyword evidence="4 9" id="KW-0378">Hydrolase</keyword>
<dbReference type="PROSITE" id="PS00448">
    <property type="entry name" value="CLOS_CELLULOSOME_RPT"/>
    <property type="match status" value="2"/>
</dbReference>